<evidence type="ECO:0000313" key="2">
    <source>
        <dbReference type="Proteomes" id="UP000570678"/>
    </source>
</evidence>
<evidence type="ECO:0000313" key="1">
    <source>
        <dbReference type="EMBL" id="NKY60440.1"/>
    </source>
</evidence>
<dbReference type="Proteomes" id="UP000570678">
    <property type="component" value="Unassembled WGS sequence"/>
</dbReference>
<dbReference type="RefSeq" id="WP_157117221.1">
    <property type="nucleotide sequence ID" value="NZ_JAAXOT010000022.1"/>
</dbReference>
<gene>
    <name evidence="1" type="ORF">HGA15_30745</name>
</gene>
<proteinExistence type="predicted"/>
<name>A0A846YSB3_9NOCA</name>
<comment type="caution">
    <text evidence="1">The sequence shown here is derived from an EMBL/GenBank/DDBJ whole genome shotgun (WGS) entry which is preliminary data.</text>
</comment>
<sequence>MAATLQIWQSGKQWIDDDLRILSRLADGLRALHPYPSGHCLFTDPIRGYAHAHHVMDQHRGHGCPRWDMAVSYASVAVVP</sequence>
<reference evidence="1 2" key="1">
    <citation type="submission" date="2020-04" db="EMBL/GenBank/DDBJ databases">
        <title>MicrobeNet Type strains.</title>
        <authorList>
            <person name="Nicholson A.C."/>
        </authorList>
    </citation>
    <scope>NUCLEOTIDE SEQUENCE [LARGE SCALE GENOMIC DNA]</scope>
    <source>
        <strain evidence="1 2">JCM 3332</strain>
    </source>
</reference>
<dbReference type="EMBL" id="JAAXOT010000022">
    <property type="protein sequence ID" value="NKY60440.1"/>
    <property type="molecule type" value="Genomic_DNA"/>
</dbReference>
<keyword evidence="2" id="KW-1185">Reference proteome</keyword>
<protein>
    <submittedName>
        <fullName evidence="1">Uncharacterized protein</fullName>
    </submittedName>
</protein>
<dbReference type="AlphaFoldDB" id="A0A846YSB3"/>
<organism evidence="1 2">
    <name type="scientific">Nocardia flavorosea</name>
    <dbReference type="NCBI Taxonomy" id="53429"/>
    <lineage>
        <taxon>Bacteria</taxon>
        <taxon>Bacillati</taxon>
        <taxon>Actinomycetota</taxon>
        <taxon>Actinomycetes</taxon>
        <taxon>Mycobacteriales</taxon>
        <taxon>Nocardiaceae</taxon>
        <taxon>Nocardia</taxon>
    </lineage>
</organism>
<accession>A0A846YSB3</accession>